<organism evidence="8">
    <name type="scientific">Grosmannia clavigera (strain kw1407 / UAMH 11150)</name>
    <name type="common">Blue stain fungus</name>
    <name type="synonym">Graphiocladiella clavigera</name>
    <dbReference type="NCBI Taxonomy" id="655863"/>
    <lineage>
        <taxon>Eukaryota</taxon>
        <taxon>Fungi</taxon>
        <taxon>Dikarya</taxon>
        <taxon>Ascomycota</taxon>
        <taxon>Pezizomycotina</taxon>
        <taxon>Sordariomycetes</taxon>
        <taxon>Sordariomycetidae</taxon>
        <taxon>Ophiostomatales</taxon>
        <taxon>Ophiostomataceae</taxon>
        <taxon>Leptographium</taxon>
    </lineage>
</organism>
<dbReference type="SUPFAM" id="SSF49303">
    <property type="entry name" value="beta-Galactosidase/glucuronidase domain"/>
    <property type="match status" value="3"/>
</dbReference>
<dbReference type="Gene3D" id="2.60.40.10">
    <property type="entry name" value="Immunoglobulins"/>
    <property type="match status" value="3"/>
</dbReference>
<dbReference type="Pfam" id="PF00703">
    <property type="entry name" value="Glyco_hydro_2"/>
    <property type="match status" value="1"/>
</dbReference>
<dbReference type="InterPro" id="IPR043534">
    <property type="entry name" value="EBDG/EBM"/>
</dbReference>
<feature type="domain" description="Glycoside hydrolase family 2 immunoglobulin-like beta-sandwich" evidence="4">
    <location>
        <begin position="251"/>
        <end position="358"/>
    </location>
</feature>
<evidence type="ECO:0000256" key="2">
    <source>
        <dbReference type="ARBA" id="ARBA00022801"/>
    </source>
</evidence>
<keyword evidence="8" id="KW-1185">Reference proteome</keyword>
<reference evidence="7 8" key="1">
    <citation type="journal article" date="2011" name="Proc. Natl. Acad. Sci. U.S.A.">
        <title>Genome and transcriptome analyses of the mountain pine beetle-fungal symbiont Grosmannia clavigera, a lodgepole pine pathogen.</title>
        <authorList>
            <person name="DiGuistini S."/>
            <person name="Wang Y."/>
            <person name="Liao N.Y."/>
            <person name="Taylor G."/>
            <person name="Tanguay P."/>
            <person name="Feau N."/>
            <person name="Henrissat B."/>
            <person name="Chan S.K."/>
            <person name="Hesse-Orce U."/>
            <person name="Alamouti S.M."/>
            <person name="Tsui C.K.M."/>
            <person name="Docking R.T."/>
            <person name="Levasseur A."/>
            <person name="Haridas S."/>
            <person name="Robertson G."/>
            <person name="Birol I."/>
            <person name="Holt R.A."/>
            <person name="Marra M.A."/>
            <person name="Hamelin R.C."/>
            <person name="Hirst M."/>
            <person name="Jones S.J.M."/>
            <person name="Bohlmann J."/>
            <person name="Breuil C."/>
        </authorList>
    </citation>
    <scope>NUCLEOTIDE SEQUENCE [LARGE SCALE GENOMIC DNA]</scope>
    <source>
        <strain evidence="8">kw1407 / UAMH 11150</strain>
    </source>
</reference>
<dbReference type="OrthoDB" id="408532at2759"/>
<dbReference type="Gene3D" id="2.60.120.260">
    <property type="entry name" value="Galactose-binding domain-like"/>
    <property type="match status" value="1"/>
</dbReference>
<evidence type="ECO:0000259" key="6">
    <source>
        <dbReference type="Pfam" id="PF22666"/>
    </source>
</evidence>
<dbReference type="Proteomes" id="UP000007796">
    <property type="component" value="Unassembled WGS sequence"/>
</dbReference>
<dbReference type="InterPro" id="IPR054593">
    <property type="entry name" value="Beta-mannosidase-like_N2"/>
</dbReference>
<dbReference type="RefSeq" id="XP_014171031.1">
    <property type="nucleotide sequence ID" value="XM_014315556.1"/>
</dbReference>
<dbReference type="HOGENOM" id="CLU_005015_2_4_1"/>
<evidence type="ECO:0000256" key="1">
    <source>
        <dbReference type="ARBA" id="ARBA00007401"/>
    </source>
</evidence>
<dbReference type="GeneID" id="25979930"/>
<keyword evidence="3" id="KW-0326">Glycosidase</keyword>
<dbReference type="Pfam" id="PF18368">
    <property type="entry name" value="Ig_GlcNase"/>
    <property type="match status" value="1"/>
</dbReference>
<dbReference type="GO" id="GO:0004553">
    <property type="term" value="F:hydrolase activity, hydrolyzing O-glycosyl compounds"/>
    <property type="evidence" value="ECO:0007669"/>
    <property type="project" value="InterPro"/>
</dbReference>
<dbReference type="InterPro" id="IPR006102">
    <property type="entry name" value="Ig-like_GH2"/>
</dbReference>
<evidence type="ECO:0000259" key="5">
    <source>
        <dbReference type="Pfam" id="PF18368"/>
    </source>
</evidence>
<protein>
    <submittedName>
        <fullName evidence="7">Glycoside hydrolase family 2</fullName>
    </submittedName>
</protein>
<dbReference type="GO" id="GO:0005975">
    <property type="term" value="P:carbohydrate metabolic process"/>
    <property type="evidence" value="ECO:0007669"/>
    <property type="project" value="InterPro"/>
</dbReference>
<dbReference type="InParanoid" id="F0XL86"/>
<dbReference type="SUPFAM" id="SSF49785">
    <property type="entry name" value="Galactose-binding domain-like"/>
    <property type="match status" value="1"/>
</dbReference>
<dbReference type="InterPro" id="IPR013783">
    <property type="entry name" value="Ig-like_fold"/>
</dbReference>
<dbReference type="AlphaFoldDB" id="F0XL86"/>
<dbReference type="eggNOG" id="KOG2230">
    <property type="taxonomic scope" value="Eukaryota"/>
</dbReference>
<keyword evidence="2 7" id="KW-0378">Hydrolase</keyword>
<dbReference type="Pfam" id="PF22666">
    <property type="entry name" value="Glyco_hydro_2_N2"/>
    <property type="match status" value="1"/>
</dbReference>
<dbReference type="InterPro" id="IPR041351">
    <property type="entry name" value="Ig_GlcNase"/>
</dbReference>
<sequence length="951" mass="104647">MILPKRQTATGLAVLNWMNLAMPAASMATSTARSALVSTPGDVAAIPTWDIQSTAKITIDPATLSKPGTMQGSEGMSSWYHIPVSRCTIMGCLLEAGIYDDTHLFFSDHMAAIDQRQFQVPWFYRSEFFLNANATPNTHYLLETNGVTSSADIFINGQQIADRFEQVGAYGGYVYEVTDAVGEDNAIVVRAYPTDYDRDFGLGFVDWNPYPPDNGTGVWRNVTMRQTGSVAIESTSVMTAFSGSSQEVDEPVSGTVTIQVTVRNLENTSPVHLDMAAIVKRDNGTEEQVVKLVLPAPSTSPIKLMAGHAIQLTLETEISAPAVWWPRQWGNQPLYQAHLRVFAGGHLSDTVSMTFGFRQVTAEVGSSGDILFEINRRPFQVLGAGLNPDLFLRWDEARFTNEALYALDMGLNTLRLEGKLEQPELYAVADRLGIMVLAGWECCDKWETWSHNNNLEQPVIAWTDADYATANASMRHEAAMMQAHPSMLCFMIGSDYWPDDRATALYMARLADAGWQAPVVSSGARIGFPLALGPAGMKMTGPYDWVPPRYWYDVVPPDDHIRHGAAFGFGSELSSGAGTPEVSSLCRFLSEADLDDLWRAPDKGLYHMSTASSSFHNRSIYNTALWKRYGPLTSLENYVMLAQMADYEATRSEFEAFEAYWTPDKDDSRPATGMVYWMLNAAWPALHWALFDYYLLPGGAYFGVKAAASRLEHVVYDYVRHSAVIVNRSIDRGGLRSVHSELLDGSGQILATKTTRHGALNSIPNTSQVALDNILGVAELTEVVLLKLTLTDEDTSKNLSRSVYWLGPGDDALDWDASTWFCTPTITYTSFSGLDTLAPANVIVELQKATDDGCHNITLENQSDVPAVFVHLRLVDAADADVTPVYWSDNYVTLWPREILQLALEEMPQSGAVSQGAAIHMSGMNVAAAVVSLCTFGMTLAKSNVEEMALF</sequence>
<dbReference type="PANTHER" id="PTHR43536">
    <property type="entry name" value="MANNOSYLGLYCOPROTEIN ENDO-BETA-MANNOSIDASE"/>
    <property type="match status" value="1"/>
</dbReference>
<dbReference type="EMBL" id="GL629794">
    <property type="protein sequence ID" value="EFX01549.1"/>
    <property type="molecule type" value="Genomic_DNA"/>
</dbReference>
<dbReference type="InterPro" id="IPR008979">
    <property type="entry name" value="Galactose-bd-like_sf"/>
</dbReference>
<dbReference type="STRING" id="655863.F0XL86"/>
<comment type="similarity">
    <text evidence="1">Belongs to the glycosyl hydrolase 2 family.</text>
</comment>
<evidence type="ECO:0000313" key="7">
    <source>
        <dbReference type="EMBL" id="EFX01549.1"/>
    </source>
</evidence>
<dbReference type="SUPFAM" id="SSF51445">
    <property type="entry name" value="(Trans)glycosidases"/>
    <property type="match status" value="1"/>
</dbReference>
<gene>
    <name evidence="7" type="ORF">CMQ_6491</name>
</gene>
<feature type="domain" description="Exo-beta-D-glucosaminidase Ig-fold" evidence="5">
    <location>
        <begin position="820"/>
        <end position="926"/>
    </location>
</feature>
<evidence type="ECO:0000313" key="8">
    <source>
        <dbReference type="Proteomes" id="UP000007796"/>
    </source>
</evidence>
<dbReference type="Gene3D" id="3.20.20.80">
    <property type="entry name" value="Glycosidases"/>
    <property type="match status" value="1"/>
</dbReference>
<proteinExistence type="inferred from homology"/>
<evidence type="ECO:0000256" key="3">
    <source>
        <dbReference type="ARBA" id="ARBA00023295"/>
    </source>
</evidence>
<dbReference type="PANTHER" id="PTHR43536:SF1">
    <property type="entry name" value="MANNOSYLGLYCOPROTEIN ENDO-BETA-MANNOSIDASE"/>
    <property type="match status" value="1"/>
</dbReference>
<dbReference type="InterPro" id="IPR017853">
    <property type="entry name" value="GH"/>
</dbReference>
<name>F0XL86_GROCL</name>
<accession>F0XL86</accession>
<feature type="domain" description="Beta-mannosidase-like galactose-binding" evidence="6">
    <location>
        <begin position="77"/>
        <end position="192"/>
    </location>
</feature>
<evidence type="ECO:0000259" key="4">
    <source>
        <dbReference type="Pfam" id="PF00703"/>
    </source>
</evidence>
<dbReference type="InterPro" id="IPR036156">
    <property type="entry name" value="Beta-gal/glucu_dom_sf"/>
</dbReference>